<dbReference type="Proteomes" id="UP000199476">
    <property type="component" value="Unassembled WGS sequence"/>
</dbReference>
<dbReference type="InterPro" id="IPR001851">
    <property type="entry name" value="ABC_transp_permease"/>
</dbReference>
<sequence>METLRQLFSVPLILSSLRFATPLVLAAIGGTFNERSGVINIGLEGMMLFGAFSAVYGTFITGNPWLGVLYAAAGGALLALILAVVCVSLKADQIVVATGINIFASGLTVYLLQIFFDSAGRSPRVPRLPAFRVLGARYNPMTLLAVLLVPIAWYILFRTPWGLRIRSVGEHPSAADSLGIDVNKYRFICVLISGVLAGLAGAHLSIGDGASFLSDMSEGRGFIALAAMIFGKWNPLGALGAALLFGYFEAVAIRVDILWLPSELLRSIPYIMTIIVLAGAIGRASPPASIGEPYFQEEE</sequence>
<evidence type="ECO:0000256" key="4">
    <source>
        <dbReference type="ARBA" id="ARBA00022989"/>
    </source>
</evidence>
<evidence type="ECO:0000256" key="5">
    <source>
        <dbReference type="ARBA" id="ARBA00023136"/>
    </source>
</evidence>
<dbReference type="PANTHER" id="PTHR43370">
    <property type="entry name" value="SUGAR ABC TRANSPORTER INTEGRAL MEMBRANE PROTEIN-RELATED"/>
    <property type="match status" value="1"/>
</dbReference>
<gene>
    <name evidence="7" type="ORF">SAMN04488692_11090</name>
</gene>
<dbReference type="GO" id="GO:0022857">
    <property type="term" value="F:transmembrane transporter activity"/>
    <property type="evidence" value="ECO:0007669"/>
    <property type="project" value="InterPro"/>
</dbReference>
<dbReference type="Pfam" id="PF02653">
    <property type="entry name" value="BPD_transp_2"/>
    <property type="match status" value="1"/>
</dbReference>
<comment type="subcellular location">
    <subcellularLocation>
        <location evidence="1">Cell membrane</location>
        <topology evidence="1">Multi-pass membrane protein</topology>
    </subcellularLocation>
</comment>
<name>A0A1G9NIH4_9FIRM</name>
<keyword evidence="4 6" id="KW-1133">Transmembrane helix</keyword>
<feature type="transmembrane region" description="Helical" evidence="6">
    <location>
        <begin position="65"/>
        <end position="87"/>
    </location>
</feature>
<feature type="transmembrane region" description="Helical" evidence="6">
    <location>
        <begin position="12"/>
        <end position="32"/>
    </location>
</feature>
<reference evidence="7 8" key="1">
    <citation type="submission" date="2016-10" db="EMBL/GenBank/DDBJ databases">
        <authorList>
            <person name="de Groot N.N."/>
        </authorList>
    </citation>
    <scope>NUCLEOTIDE SEQUENCE [LARGE SCALE GENOMIC DNA]</scope>
    <source>
        <strain evidence="7 8">SLAS-1</strain>
    </source>
</reference>
<keyword evidence="8" id="KW-1185">Reference proteome</keyword>
<keyword evidence="5 6" id="KW-0472">Membrane</keyword>
<evidence type="ECO:0000256" key="2">
    <source>
        <dbReference type="ARBA" id="ARBA00022475"/>
    </source>
</evidence>
<protein>
    <submittedName>
        <fullName evidence="7">Nucleoside ABC transporter membrane protein</fullName>
    </submittedName>
</protein>
<keyword evidence="3 6" id="KW-0812">Transmembrane</keyword>
<dbReference type="OrthoDB" id="9792579at2"/>
<accession>A0A1G9NIH4</accession>
<feature type="transmembrane region" description="Helical" evidence="6">
    <location>
        <begin position="187"/>
        <end position="206"/>
    </location>
</feature>
<dbReference type="EMBL" id="FNGO01000010">
    <property type="protein sequence ID" value="SDL86406.1"/>
    <property type="molecule type" value="Genomic_DNA"/>
</dbReference>
<dbReference type="GO" id="GO:0005886">
    <property type="term" value="C:plasma membrane"/>
    <property type="evidence" value="ECO:0007669"/>
    <property type="project" value="UniProtKB-SubCell"/>
</dbReference>
<feature type="transmembrane region" description="Helical" evidence="6">
    <location>
        <begin position="136"/>
        <end position="157"/>
    </location>
</feature>
<evidence type="ECO:0000313" key="7">
    <source>
        <dbReference type="EMBL" id="SDL86406.1"/>
    </source>
</evidence>
<dbReference type="PANTHER" id="PTHR43370:SF1">
    <property type="entry name" value="GUANOSINE ABC TRANSPORTER PERMEASE PROTEIN NUPQ"/>
    <property type="match status" value="1"/>
</dbReference>
<keyword evidence="2" id="KW-1003">Cell membrane</keyword>
<dbReference type="RefSeq" id="WP_089760072.1">
    <property type="nucleotide sequence ID" value="NZ_FNGO01000010.1"/>
</dbReference>
<organism evidence="7 8">
    <name type="scientific">Halarsenatibacter silvermanii</name>
    <dbReference type="NCBI Taxonomy" id="321763"/>
    <lineage>
        <taxon>Bacteria</taxon>
        <taxon>Bacillati</taxon>
        <taxon>Bacillota</taxon>
        <taxon>Clostridia</taxon>
        <taxon>Halanaerobiales</taxon>
        <taxon>Halarsenatibacteraceae</taxon>
        <taxon>Halarsenatibacter</taxon>
    </lineage>
</organism>
<feature type="transmembrane region" description="Helical" evidence="6">
    <location>
        <begin position="94"/>
        <end position="116"/>
    </location>
</feature>
<dbReference type="InterPro" id="IPR037294">
    <property type="entry name" value="ABC_BtuC-like"/>
</dbReference>
<dbReference type="CDD" id="cd06580">
    <property type="entry name" value="TM_PBP1_transp_TpRbsC_like"/>
    <property type="match status" value="1"/>
</dbReference>
<evidence type="ECO:0000313" key="8">
    <source>
        <dbReference type="Proteomes" id="UP000199476"/>
    </source>
</evidence>
<dbReference type="Gene3D" id="1.10.3470.10">
    <property type="entry name" value="ABC transporter involved in vitamin B12 uptake, BtuC"/>
    <property type="match status" value="1"/>
</dbReference>
<evidence type="ECO:0000256" key="3">
    <source>
        <dbReference type="ARBA" id="ARBA00022692"/>
    </source>
</evidence>
<dbReference type="AlphaFoldDB" id="A0A1G9NIH4"/>
<feature type="transmembrane region" description="Helical" evidence="6">
    <location>
        <begin position="39"/>
        <end position="59"/>
    </location>
</feature>
<evidence type="ECO:0000256" key="1">
    <source>
        <dbReference type="ARBA" id="ARBA00004651"/>
    </source>
</evidence>
<evidence type="ECO:0000256" key="6">
    <source>
        <dbReference type="SAM" id="Phobius"/>
    </source>
</evidence>
<proteinExistence type="predicted"/>
<dbReference type="STRING" id="321763.SAMN04488692_11090"/>